<dbReference type="OrthoDB" id="46529at2759"/>
<name>A0A2G9TEP3_TELCI</name>
<feature type="domain" description="Thioesterase" evidence="3">
    <location>
        <begin position="14"/>
        <end position="52"/>
    </location>
</feature>
<dbReference type="Pfam" id="PF03061">
    <property type="entry name" value="4HBT"/>
    <property type="match status" value="1"/>
</dbReference>
<evidence type="ECO:0000313" key="5">
    <source>
        <dbReference type="Proteomes" id="UP000230423"/>
    </source>
</evidence>
<dbReference type="Proteomes" id="UP000230423">
    <property type="component" value="Unassembled WGS sequence"/>
</dbReference>
<dbReference type="PANTHER" id="PTHR21660">
    <property type="entry name" value="THIOESTERASE SUPERFAMILY MEMBER-RELATED"/>
    <property type="match status" value="1"/>
</dbReference>
<protein>
    <recommendedName>
        <fullName evidence="3">Thioesterase domain-containing protein</fullName>
    </recommendedName>
</protein>
<comment type="similarity">
    <text evidence="1">Belongs to the thioesterase PaaI family.</text>
</comment>
<keyword evidence="5" id="KW-1185">Reference proteome</keyword>
<dbReference type="InterPro" id="IPR006683">
    <property type="entry name" value="Thioestr_dom"/>
</dbReference>
<sequence length="69" mass="7452">MAALMNGFHFLGVECSYLAAAREGDSLIMDAEVIKAGKTLAFTRADLILKESNRIVATGLHTKAFPPEK</sequence>
<accession>A0A2G9TEP3</accession>
<dbReference type="SUPFAM" id="SSF54637">
    <property type="entry name" value="Thioesterase/thiol ester dehydrase-isomerase"/>
    <property type="match status" value="1"/>
</dbReference>
<evidence type="ECO:0000259" key="3">
    <source>
        <dbReference type="Pfam" id="PF03061"/>
    </source>
</evidence>
<dbReference type="AlphaFoldDB" id="A0A2G9TEP3"/>
<dbReference type="GO" id="GO:0047617">
    <property type="term" value="F:fatty acyl-CoA hydrolase activity"/>
    <property type="evidence" value="ECO:0007669"/>
    <property type="project" value="InterPro"/>
</dbReference>
<dbReference type="Gene3D" id="3.10.129.10">
    <property type="entry name" value="Hotdog Thioesterase"/>
    <property type="match status" value="1"/>
</dbReference>
<organism evidence="4 5">
    <name type="scientific">Teladorsagia circumcincta</name>
    <name type="common">Brown stomach worm</name>
    <name type="synonym">Ostertagia circumcincta</name>
    <dbReference type="NCBI Taxonomy" id="45464"/>
    <lineage>
        <taxon>Eukaryota</taxon>
        <taxon>Metazoa</taxon>
        <taxon>Ecdysozoa</taxon>
        <taxon>Nematoda</taxon>
        <taxon>Chromadorea</taxon>
        <taxon>Rhabditida</taxon>
        <taxon>Rhabditina</taxon>
        <taxon>Rhabditomorpha</taxon>
        <taxon>Strongyloidea</taxon>
        <taxon>Trichostrongylidae</taxon>
        <taxon>Teladorsagia</taxon>
    </lineage>
</organism>
<dbReference type="InterPro" id="IPR029069">
    <property type="entry name" value="HotDog_dom_sf"/>
</dbReference>
<dbReference type="PANTHER" id="PTHR21660:SF1">
    <property type="entry name" value="ACYL-COENZYME A THIOESTERASE 13"/>
    <property type="match status" value="1"/>
</dbReference>
<evidence type="ECO:0000256" key="1">
    <source>
        <dbReference type="ARBA" id="ARBA00008324"/>
    </source>
</evidence>
<reference evidence="4 5" key="1">
    <citation type="submission" date="2015-09" db="EMBL/GenBank/DDBJ databases">
        <title>Draft genome of the parasitic nematode Teladorsagia circumcincta isolate WARC Sus (inbred).</title>
        <authorList>
            <person name="Mitreva M."/>
        </authorList>
    </citation>
    <scope>NUCLEOTIDE SEQUENCE [LARGE SCALE GENOMIC DNA]</scope>
    <source>
        <strain evidence="4 5">S</strain>
    </source>
</reference>
<keyword evidence="2" id="KW-0378">Hydrolase</keyword>
<proteinExistence type="inferred from homology"/>
<dbReference type="CDD" id="cd03443">
    <property type="entry name" value="PaaI_thioesterase"/>
    <property type="match status" value="1"/>
</dbReference>
<dbReference type="InterPro" id="IPR039298">
    <property type="entry name" value="ACOT13"/>
</dbReference>
<evidence type="ECO:0000313" key="4">
    <source>
        <dbReference type="EMBL" id="PIO56421.1"/>
    </source>
</evidence>
<gene>
    <name evidence="4" type="ORF">TELCIR_22180</name>
</gene>
<dbReference type="EMBL" id="KZ376949">
    <property type="protein sequence ID" value="PIO56421.1"/>
    <property type="molecule type" value="Genomic_DNA"/>
</dbReference>
<evidence type="ECO:0000256" key="2">
    <source>
        <dbReference type="ARBA" id="ARBA00022801"/>
    </source>
</evidence>